<gene>
    <name evidence="3" type="ORF">DMC30DRAFT_351847</name>
</gene>
<evidence type="ECO:0000313" key="3">
    <source>
        <dbReference type="EMBL" id="TNY20736.1"/>
    </source>
</evidence>
<dbReference type="InterPro" id="IPR006931">
    <property type="entry name" value="Calcipressin"/>
</dbReference>
<comment type="similarity">
    <text evidence="1">Belongs to the RCAN family.</text>
</comment>
<keyword evidence="4" id="KW-1185">Reference proteome</keyword>
<dbReference type="GO" id="GO:0019722">
    <property type="term" value="P:calcium-mediated signaling"/>
    <property type="evidence" value="ECO:0007669"/>
    <property type="project" value="InterPro"/>
</dbReference>
<dbReference type="GO" id="GO:0005634">
    <property type="term" value="C:nucleus"/>
    <property type="evidence" value="ECO:0007669"/>
    <property type="project" value="TreeGrafter"/>
</dbReference>
<feature type="region of interest" description="Disordered" evidence="2">
    <location>
        <begin position="126"/>
        <end position="231"/>
    </location>
</feature>
<dbReference type="STRING" id="5288.A0A5C5FWV2"/>
<dbReference type="GO" id="GO:0005737">
    <property type="term" value="C:cytoplasm"/>
    <property type="evidence" value="ECO:0007669"/>
    <property type="project" value="TreeGrafter"/>
</dbReference>
<comment type="caution">
    <text evidence="3">The sequence shown here is derived from an EMBL/GenBank/DDBJ whole genome shotgun (WGS) entry which is preliminary data.</text>
</comment>
<evidence type="ECO:0000256" key="2">
    <source>
        <dbReference type="SAM" id="MobiDB-lite"/>
    </source>
</evidence>
<dbReference type="PANTHER" id="PTHR10300:SF14">
    <property type="entry name" value="PROTEIN SARAH"/>
    <property type="match status" value="1"/>
</dbReference>
<dbReference type="OrthoDB" id="17212at2759"/>
<organism evidence="3 4">
    <name type="scientific">Rhodotorula diobovata</name>
    <dbReference type="NCBI Taxonomy" id="5288"/>
    <lineage>
        <taxon>Eukaryota</taxon>
        <taxon>Fungi</taxon>
        <taxon>Dikarya</taxon>
        <taxon>Basidiomycota</taxon>
        <taxon>Pucciniomycotina</taxon>
        <taxon>Microbotryomycetes</taxon>
        <taxon>Sporidiobolales</taxon>
        <taxon>Sporidiobolaceae</taxon>
        <taxon>Rhodotorula</taxon>
    </lineage>
</organism>
<dbReference type="EMBL" id="SOZI01000059">
    <property type="protein sequence ID" value="TNY20736.1"/>
    <property type="molecule type" value="Genomic_DNA"/>
</dbReference>
<accession>A0A5C5FWV2</accession>
<dbReference type="GO" id="GO:0008597">
    <property type="term" value="F:calcium-dependent protein serine/threonine phosphatase regulator activity"/>
    <property type="evidence" value="ECO:0007669"/>
    <property type="project" value="TreeGrafter"/>
</dbReference>
<feature type="compositionally biased region" description="Polar residues" evidence="2">
    <location>
        <begin position="156"/>
        <end position="168"/>
    </location>
</feature>
<sequence>MDGFVWEDEHERTADRCVVPQPLRVYFGPTFPLERLAYLPRTAGHPPPPSSLLEVPASGKNFLISPPGSPPVGWEQIEEHAPNQRTFHEGDTSDDEVDFAELKKAGGGDDDRWADELTKALRFLSVQGGGGSDDEDDVDDGAPDSDGDEVMDGPCNSDQRSSAPTTQLVLAPAPLPPSSASSSSGLTRGAPDSPTLLRPAVTVSSPPLPSRSDSPSSPPSATATPPPGAARISSVKATIESMLGGAGDARITPTARPPLV</sequence>
<evidence type="ECO:0000256" key="1">
    <source>
        <dbReference type="ARBA" id="ARBA00008209"/>
    </source>
</evidence>
<dbReference type="AlphaFoldDB" id="A0A5C5FWV2"/>
<protein>
    <submittedName>
        <fullName evidence="3">Proteophosphoglycan ppg4</fullName>
    </submittedName>
</protein>
<feature type="compositionally biased region" description="Low complexity" evidence="2">
    <location>
        <begin position="210"/>
        <end position="223"/>
    </location>
</feature>
<feature type="compositionally biased region" description="Acidic residues" evidence="2">
    <location>
        <begin position="132"/>
        <end position="151"/>
    </location>
</feature>
<name>A0A5C5FWV2_9BASI</name>
<proteinExistence type="inferred from homology"/>
<dbReference type="Pfam" id="PF04847">
    <property type="entry name" value="Calcipressin"/>
    <property type="match status" value="1"/>
</dbReference>
<dbReference type="PANTHER" id="PTHR10300">
    <property type="entry name" value="CALCIPRESSIN"/>
    <property type="match status" value="1"/>
</dbReference>
<evidence type="ECO:0000313" key="4">
    <source>
        <dbReference type="Proteomes" id="UP000311382"/>
    </source>
</evidence>
<reference evidence="3 4" key="1">
    <citation type="submission" date="2019-03" db="EMBL/GenBank/DDBJ databases">
        <title>Rhodosporidium diobovatum UCD-FST 08-225 genome sequencing, assembly, and annotation.</title>
        <authorList>
            <person name="Fakankun I.U."/>
            <person name="Fristensky B."/>
            <person name="Levin D.B."/>
        </authorList>
    </citation>
    <scope>NUCLEOTIDE SEQUENCE [LARGE SCALE GENOMIC DNA]</scope>
    <source>
        <strain evidence="3 4">UCD-FST 08-225</strain>
    </source>
</reference>
<dbReference type="Proteomes" id="UP000311382">
    <property type="component" value="Unassembled WGS sequence"/>
</dbReference>